<accession>A0A0L0NMP5</accession>
<protein>
    <submittedName>
        <fullName evidence="1">Uncharacterized protein</fullName>
    </submittedName>
</protein>
<gene>
    <name evidence="1" type="ORF">QG37_08374</name>
</gene>
<dbReference type="EMBL" id="LGST01000086">
    <property type="protein sequence ID" value="KND95401.1"/>
    <property type="molecule type" value="Genomic_DNA"/>
</dbReference>
<reference evidence="2" key="1">
    <citation type="journal article" date="2015" name="BMC Genomics">
        <title>Draft genome of a commonly misdiagnosed multidrug resistant pathogen Candida auris.</title>
        <authorList>
            <person name="Chatterjee S."/>
            <person name="Alampalli S.V."/>
            <person name="Nageshan R.K."/>
            <person name="Chettiar S.T."/>
            <person name="Joshi S."/>
            <person name="Tatu U.S."/>
        </authorList>
    </citation>
    <scope>NUCLEOTIDE SEQUENCE [LARGE SCALE GENOMIC DNA]</scope>
    <source>
        <strain evidence="2">6684</strain>
    </source>
</reference>
<dbReference type="Proteomes" id="UP000037122">
    <property type="component" value="Unassembled WGS sequence"/>
</dbReference>
<sequence>MLLVVLLKFLEEPLLLNWKPLGMPQAILRAQAKRLAH</sequence>
<evidence type="ECO:0000313" key="1">
    <source>
        <dbReference type="EMBL" id="KND95401.1"/>
    </source>
</evidence>
<evidence type="ECO:0000313" key="2">
    <source>
        <dbReference type="Proteomes" id="UP000037122"/>
    </source>
</evidence>
<organism evidence="1 2">
    <name type="scientific">Candidozyma auris</name>
    <name type="common">Yeast</name>
    <name type="synonym">Candida auris</name>
    <dbReference type="NCBI Taxonomy" id="498019"/>
    <lineage>
        <taxon>Eukaryota</taxon>
        <taxon>Fungi</taxon>
        <taxon>Dikarya</taxon>
        <taxon>Ascomycota</taxon>
        <taxon>Saccharomycotina</taxon>
        <taxon>Pichiomycetes</taxon>
        <taxon>Metschnikowiaceae</taxon>
        <taxon>Candidozyma</taxon>
    </lineage>
</organism>
<comment type="caution">
    <text evidence="1">The sequence shown here is derived from an EMBL/GenBank/DDBJ whole genome shotgun (WGS) entry which is preliminary data.</text>
</comment>
<dbReference type="AlphaFoldDB" id="A0A0L0NMP5"/>
<proteinExistence type="predicted"/>
<name>A0A0L0NMP5_CANAR</name>